<dbReference type="GO" id="GO:0035435">
    <property type="term" value="P:phosphate ion transmembrane transport"/>
    <property type="evidence" value="ECO:0007669"/>
    <property type="project" value="TreeGrafter"/>
</dbReference>
<dbReference type="GO" id="GO:0061513">
    <property type="term" value="F:glucose 6-phosphate:phosphate antiporter activity"/>
    <property type="evidence" value="ECO:0007669"/>
    <property type="project" value="TreeGrafter"/>
</dbReference>
<dbReference type="InterPro" id="IPR036259">
    <property type="entry name" value="MFS_trans_sf"/>
</dbReference>
<dbReference type="PIRSF" id="PIRSF002808">
    <property type="entry name" value="Hexose_phosphate_transp"/>
    <property type="match status" value="1"/>
</dbReference>
<reference evidence="8" key="2">
    <citation type="journal article" date="2021" name="PeerJ">
        <title>Extensive microbial diversity within the chicken gut microbiome revealed by metagenomics and culture.</title>
        <authorList>
            <person name="Gilroy R."/>
            <person name="Ravi A."/>
            <person name="Getino M."/>
            <person name="Pursley I."/>
            <person name="Horton D.L."/>
            <person name="Alikhan N.F."/>
            <person name="Baker D."/>
            <person name="Gharbi K."/>
            <person name="Hall N."/>
            <person name="Watson M."/>
            <person name="Adriaenssens E.M."/>
            <person name="Foster-Nyarko E."/>
            <person name="Jarju S."/>
            <person name="Secka A."/>
            <person name="Antonio M."/>
            <person name="Oren A."/>
            <person name="Chaudhuri R.R."/>
            <person name="La Ragione R."/>
            <person name="Hildebrand F."/>
            <person name="Pallen M.J."/>
        </authorList>
    </citation>
    <scope>NUCLEOTIDE SEQUENCE</scope>
    <source>
        <strain evidence="8">ChiHcec3-6078</strain>
    </source>
</reference>
<feature type="transmembrane region" description="Helical" evidence="6">
    <location>
        <begin position="78"/>
        <end position="99"/>
    </location>
</feature>
<dbReference type="InterPro" id="IPR051337">
    <property type="entry name" value="OPA_Antiporter"/>
</dbReference>
<feature type="transmembrane region" description="Helical" evidence="6">
    <location>
        <begin position="276"/>
        <end position="295"/>
    </location>
</feature>
<dbReference type="AlphaFoldDB" id="A0A9D1HYR2"/>
<sequence length="425" mass="47514">MEKSFNRYKWISLLSFAFMYNFVYTSRFSVNNMMENFARDISITEAQQEMISASVFVFYALGSFVNGYLADRYGGKKLVVTGGVMSACLNIGVTLQTSWIPVLVIWSMNGYFQSMIWLGGISIFANWWKEGERGKGIGTANFFSGMSHVTAYVLPLMILSMAPGAGWKNNIIIPALILLGFVMIFSILGVEKPEDRGLKPYEAVSERHRKRERILKKMAAEGKKPWKFFALQKNFWWWCAIAMLSSLCRYGLLYWIPLYYDERQGAPLLSESFSNLILPIGMAFGTLIITWVAGTKTFNNKGIIVIAMAAICGTLVVMFPMIDNTQSVLVGIFLTGFVLYGINGILWVHAIDQGCRVFAGTAAGIFNGFAYIGTFAQEFIFDAVTNLFGTNLSVFVLMEIFCIMMVVCGMAVSKKNTVVAPEVKE</sequence>
<feature type="transmembrane region" description="Helical" evidence="6">
    <location>
        <begin position="357"/>
        <end position="380"/>
    </location>
</feature>
<protein>
    <submittedName>
        <fullName evidence="8">MFS transporter</fullName>
    </submittedName>
</protein>
<feature type="transmembrane region" description="Helical" evidence="6">
    <location>
        <begin position="111"/>
        <end position="128"/>
    </location>
</feature>
<dbReference type="InterPro" id="IPR000849">
    <property type="entry name" value="Sugar_P_transporter"/>
</dbReference>
<dbReference type="Proteomes" id="UP000824090">
    <property type="component" value="Unassembled WGS sequence"/>
</dbReference>
<dbReference type="EMBL" id="DVMP01000037">
    <property type="protein sequence ID" value="HIU25186.1"/>
    <property type="molecule type" value="Genomic_DNA"/>
</dbReference>
<feature type="transmembrane region" description="Helical" evidence="6">
    <location>
        <begin position="392"/>
        <end position="412"/>
    </location>
</feature>
<evidence type="ECO:0000313" key="9">
    <source>
        <dbReference type="Proteomes" id="UP000824090"/>
    </source>
</evidence>
<comment type="caution">
    <text evidence="8">The sequence shown here is derived from an EMBL/GenBank/DDBJ whole genome shotgun (WGS) entry which is preliminary data.</text>
</comment>
<evidence type="ECO:0000256" key="3">
    <source>
        <dbReference type="ARBA" id="ARBA00022692"/>
    </source>
</evidence>
<keyword evidence="5 6" id="KW-0472">Membrane</keyword>
<feature type="transmembrane region" description="Helical" evidence="6">
    <location>
        <begin position="50"/>
        <end position="69"/>
    </location>
</feature>
<organism evidence="8 9">
    <name type="scientific">Candidatus Allocopromorpha excrementigallinarum</name>
    <dbReference type="NCBI Taxonomy" id="2840742"/>
    <lineage>
        <taxon>Bacteria</taxon>
        <taxon>Bacillati</taxon>
        <taxon>Bacillota</taxon>
        <taxon>Clostridia</taxon>
        <taxon>Eubacteriales</taxon>
        <taxon>Eubacteriaceae</taxon>
        <taxon>Eubacteriaceae incertae sedis</taxon>
        <taxon>Candidatus Allocopromorpha</taxon>
    </lineage>
</organism>
<dbReference type="PANTHER" id="PTHR43826:SF3">
    <property type="entry name" value="GLUCOSE-6-PHOSPHATE EXCHANGER SLC37A4"/>
    <property type="match status" value="1"/>
</dbReference>
<name>A0A9D1HYR2_9FIRM</name>
<comment type="subcellular location">
    <subcellularLocation>
        <location evidence="1">Cell membrane</location>
        <topology evidence="1">Multi-pass membrane protein</topology>
    </subcellularLocation>
</comment>
<feature type="transmembrane region" description="Helical" evidence="6">
    <location>
        <begin position="12"/>
        <end position="30"/>
    </location>
</feature>
<evidence type="ECO:0000256" key="5">
    <source>
        <dbReference type="ARBA" id="ARBA00023136"/>
    </source>
</evidence>
<dbReference type="GO" id="GO:0005886">
    <property type="term" value="C:plasma membrane"/>
    <property type="evidence" value="ECO:0007669"/>
    <property type="project" value="UniProtKB-SubCell"/>
</dbReference>
<gene>
    <name evidence="8" type="ORF">IAC50_01645</name>
</gene>
<reference evidence="8" key="1">
    <citation type="submission" date="2020-10" db="EMBL/GenBank/DDBJ databases">
        <authorList>
            <person name="Gilroy R."/>
        </authorList>
    </citation>
    <scope>NUCLEOTIDE SEQUENCE</scope>
    <source>
        <strain evidence="8">ChiHcec3-6078</strain>
    </source>
</reference>
<keyword evidence="4 6" id="KW-1133">Transmembrane helix</keyword>
<keyword evidence="3 6" id="KW-0812">Transmembrane</keyword>
<dbReference type="Pfam" id="PF07690">
    <property type="entry name" value="MFS_1"/>
    <property type="match status" value="1"/>
</dbReference>
<feature type="transmembrane region" description="Helical" evidence="6">
    <location>
        <begin position="171"/>
        <end position="190"/>
    </location>
</feature>
<feature type="domain" description="Major facilitator superfamily (MFS) profile" evidence="7">
    <location>
        <begin position="7"/>
        <end position="417"/>
    </location>
</feature>
<evidence type="ECO:0000256" key="1">
    <source>
        <dbReference type="ARBA" id="ARBA00004651"/>
    </source>
</evidence>
<dbReference type="PROSITE" id="PS50850">
    <property type="entry name" value="MFS"/>
    <property type="match status" value="1"/>
</dbReference>
<accession>A0A9D1HYR2</accession>
<evidence type="ECO:0000313" key="8">
    <source>
        <dbReference type="EMBL" id="HIU25186.1"/>
    </source>
</evidence>
<feature type="transmembrane region" description="Helical" evidence="6">
    <location>
        <begin position="302"/>
        <end position="322"/>
    </location>
</feature>
<feature type="transmembrane region" description="Helical" evidence="6">
    <location>
        <begin position="140"/>
        <end position="159"/>
    </location>
</feature>
<evidence type="ECO:0000256" key="4">
    <source>
        <dbReference type="ARBA" id="ARBA00022989"/>
    </source>
</evidence>
<dbReference type="InterPro" id="IPR011701">
    <property type="entry name" value="MFS"/>
</dbReference>
<evidence type="ECO:0000256" key="2">
    <source>
        <dbReference type="ARBA" id="ARBA00022448"/>
    </source>
</evidence>
<dbReference type="SUPFAM" id="SSF103473">
    <property type="entry name" value="MFS general substrate transporter"/>
    <property type="match status" value="1"/>
</dbReference>
<feature type="transmembrane region" description="Helical" evidence="6">
    <location>
        <begin position="235"/>
        <end position="256"/>
    </location>
</feature>
<keyword evidence="2" id="KW-0813">Transport</keyword>
<dbReference type="Gene3D" id="1.20.1250.20">
    <property type="entry name" value="MFS general substrate transporter like domains"/>
    <property type="match status" value="2"/>
</dbReference>
<dbReference type="InterPro" id="IPR020846">
    <property type="entry name" value="MFS_dom"/>
</dbReference>
<proteinExistence type="predicted"/>
<feature type="transmembrane region" description="Helical" evidence="6">
    <location>
        <begin position="328"/>
        <end position="350"/>
    </location>
</feature>
<dbReference type="PANTHER" id="PTHR43826">
    <property type="entry name" value="GLUCOSE-6-PHOSPHATE EXCHANGER SLC37A4"/>
    <property type="match status" value="1"/>
</dbReference>
<evidence type="ECO:0000259" key="7">
    <source>
        <dbReference type="PROSITE" id="PS50850"/>
    </source>
</evidence>
<evidence type="ECO:0000256" key="6">
    <source>
        <dbReference type="SAM" id="Phobius"/>
    </source>
</evidence>